<dbReference type="PATRIC" id="fig|1434120.4.peg.563"/>
<dbReference type="HOGENOM" id="CLU_094497_1_2_2"/>
<dbReference type="Proteomes" id="UP000033111">
    <property type="component" value="Chromosome"/>
</dbReference>
<name>A0A0E3P1D4_9EURY</name>
<accession>A0A0E3P1D4</accession>
<gene>
    <name evidence="1" type="ORF">MSSIT_0438</name>
</gene>
<sequence>MRVFAGPNGAGKSTLLNQVNKAVLIEHGFEIINSNRHINPDDLNAIDIIDFSKFGVMVEEIDFKEHVRQSPHYERSNINIENIVIKNNSFEIPNKNSYIGSILADYLRVCYIKLNEDNFSFETVLSHPSKVDFLKSTKECGWLVYLYYVCTEDPIINVARVEDRVLKGGHYVPPEKVIDRYWRSLANLFPALQCCHRAYIFDNSTKDMPLIAEKNPDDTLKLCTDYTPAWVDEYVLSKCRLESKFKIIL</sequence>
<organism evidence="1 2">
    <name type="scientific">Methanosarcina siciliae T4/M</name>
    <dbReference type="NCBI Taxonomy" id="1434120"/>
    <lineage>
        <taxon>Archaea</taxon>
        <taxon>Methanobacteriati</taxon>
        <taxon>Methanobacteriota</taxon>
        <taxon>Stenosarchaea group</taxon>
        <taxon>Methanomicrobia</taxon>
        <taxon>Methanosarcinales</taxon>
        <taxon>Methanosarcinaceae</taxon>
        <taxon>Methanosarcina</taxon>
    </lineage>
</organism>
<dbReference type="PANTHER" id="PTHR39206">
    <property type="entry name" value="SLL8004 PROTEIN"/>
    <property type="match status" value="1"/>
</dbReference>
<dbReference type="KEGG" id="msw:MSSIT_0438"/>
<dbReference type="EMBL" id="CP009506">
    <property type="protein sequence ID" value="AKB27157.1"/>
    <property type="molecule type" value="Genomic_DNA"/>
</dbReference>
<dbReference type="AlphaFoldDB" id="A0A0E3P1D4"/>
<dbReference type="PANTHER" id="PTHR39206:SF1">
    <property type="entry name" value="SLL8004 PROTEIN"/>
    <property type="match status" value="1"/>
</dbReference>
<dbReference type="Gene3D" id="3.40.50.300">
    <property type="entry name" value="P-loop containing nucleotide triphosphate hydrolases"/>
    <property type="match status" value="1"/>
</dbReference>
<keyword evidence="2" id="KW-1185">Reference proteome</keyword>
<protein>
    <submittedName>
        <fullName evidence="1">Uncharacterized protein</fullName>
    </submittedName>
</protein>
<dbReference type="SUPFAM" id="SSF52540">
    <property type="entry name" value="P-loop containing nucleoside triphosphate hydrolases"/>
    <property type="match status" value="1"/>
</dbReference>
<proteinExistence type="predicted"/>
<evidence type="ECO:0000313" key="1">
    <source>
        <dbReference type="EMBL" id="AKB27157.1"/>
    </source>
</evidence>
<dbReference type="InterPro" id="IPR027417">
    <property type="entry name" value="P-loop_NTPase"/>
</dbReference>
<reference evidence="1 2" key="1">
    <citation type="submission" date="2014-07" db="EMBL/GenBank/DDBJ databases">
        <title>Methanogenic archaea and the global carbon cycle.</title>
        <authorList>
            <person name="Henriksen J.R."/>
            <person name="Luke J."/>
            <person name="Reinhart S."/>
            <person name="Benedict M.N."/>
            <person name="Youngblut N.D."/>
            <person name="Metcalf M.E."/>
            <person name="Whitaker R.J."/>
            <person name="Metcalf W.W."/>
        </authorList>
    </citation>
    <scope>NUCLEOTIDE SEQUENCE [LARGE SCALE GENOMIC DNA]</scope>
    <source>
        <strain evidence="1 2">T4/M</strain>
    </source>
</reference>
<evidence type="ECO:0000313" key="2">
    <source>
        <dbReference type="Proteomes" id="UP000033111"/>
    </source>
</evidence>